<organism evidence="4 5">
    <name type="scientific">Microthlaspi erraticum</name>
    <dbReference type="NCBI Taxonomy" id="1685480"/>
    <lineage>
        <taxon>Eukaryota</taxon>
        <taxon>Viridiplantae</taxon>
        <taxon>Streptophyta</taxon>
        <taxon>Embryophyta</taxon>
        <taxon>Tracheophyta</taxon>
        <taxon>Spermatophyta</taxon>
        <taxon>Magnoliopsida</taxon>
        <taxon>eudicotyledons</taxon>
        <taxon>Gunneridae</taxon>
        <taxon>Pentapetalae</taxon>
        <taxon>rosids</taxon>
        <taxon>malvids</taxon>
        <taxon>Brassicales</taxon>
        <taxon>Brassicaceae</taxon>
        <taxon>Coluteocarpeae</taxon>
        <taxon>Microthlaspi</taxon>
    </lineage>
</organism>
<dbReference type="SUPFAM" id="SSF53098">
    <property type="entry name" value="Ribonuclease H-like"/>
    <property type="match status" value="1"/>
</dbReference>
<evidence type="ECO:0000313" key="5">
    <source>
        <dbReference type="Proteomes" id="UP000467841"/>
    </source>
</evidence>
<dbReference type="Pfam" id="PF07727">
    <property type="entry name" value="RVT_2"/>
    <property type="match status" value="1"/>
</dbReference>
<dbReference type="OrthoDB" id="414945at2759"/>
<evidence type="ECO:0000256" key="2">
    <source>
        <dbReference type="ARBA" id="ARBA00022801"/>
    </source>
</evidence>
<evidence type="ECO:0000259" key="3">
    <source>
        <dbReference type="PROSITE" id="PS50994"/>
    </source>
</evidence>
<keyword evidence="1" id="KW-0479">Metal-binding</keyword>
<dbReference type="InterPro" id="IPR036397">
    <property type="entry name" value="RNaseH_sf"/>
</dbReference>
<feature type="domain" description="Integrase catalytic" evidence="3">
    <location>
        <begin position="15"/>
        <end position="180"/>
    </location>
</feature>
<dbReference type="InterPro" id="IPR043502">
    <property type="entry name" value="DNA/RNA_pol_sf"/>
</dbReference>
<dbReference type="InterPro" id="IPR012337">
    <property type="entry name" value="RNaseH-like_sf"/>
</dbReference>
<dbReference type="EMBL" id="CACVBM020001110">
    <property type="protein sequence ID" value="CAA7031737.1"/>
    <property type="molecule type" value="Genomic_DNA"/>
</dbReference>
<evidence type="ECO:0000313" key="4">
    <source>
        <dbReference type="EMBL" id="CAA7031737.1"/>
    </source>
</evidence>
<keyword evidence="5" id="KW-1185">Reference proteome</keyword>
<dbReference type="AlphaFoldDB" id="A0A6D2J3J3"/>
<dbReference type="CDD" id="cd09272">
    <property type="entry name" value="RNase_HI_RT_Ty1"/>
    <property type="match status" value="1"/>
</dbReference>
<accession>A0A6D2J3J3</accession>
<dbReference type="Pfam" id="PF00665">
    <property type="entry name" value="rve"/>
    <property type="match status" value="1"/>
</dbReference>
<keyword evidence="2" id="KW-0378">Hydrolase</keyword>
<dbReference type="SUPFAM" id="SSF56672">
    <property type="entry name" value="DNA/RNA polymerases"/>
    <property type="match status" value="1"/>
</dbReference>
<dbReference type="InterPro" id="IPR001584">
    <property type="entry name" value="Integrase_cat-core"/>
</dbReference>
<protein>
    <recommendedName>
        <fullName evidence="3">Integrase catalytic domain-containing protein</fullName>
    </recommendedName>
</protein>
<gene>
    <name evidence="4" type="ORF">MERR_LOCUS18972</name>
</gene>
<dbReference type="GO" id="GO:0003676">
    <property type="term" value="F:nucleic acid binding"/>
    <property type="evidence" value="ECO:0007669"/>
    <property type="project" value="InterPro"/>
</dbReference>
<dbReference type="InterPro" id="IPR057670">
    <property type="entry name" value="SH3_retrovirus"/>
</dbReference>
<dbReference type="PANTHER" id="PTHR42648">
    <property type="entry name" value="TRANSPOSASE, PUTATIVE-RELATED"/>
    <property type="match status" value="1"/>
</dbReference>
<dbReference type="InterPro" id="IPR013103">
    <property type="entry name" value="RVT_2"/>
</dbReference>
<dbReference type="PANTHER" id="PTHR42648:SF26">
    <property type="entry name" value="INTEGRASE CATALYTIC DOMAIN-CONTAINING PROTEIN"/>
    <property type="match status" value="1"/>
</dbReference>
<comment type="caution">
    <text evidence="4">The sequence shown here is derived from an EMBL/GenBank/DDBJ whole genome shotgun (WGS) entry which is preliminary data.</text>
</comment>
<dbReference type="PROSITE" id="PS50994">
    <property type="entry name" value="INTEGRASE"/>
    <property type="match status" value="1"/>
</dbReference>
<dbReference type="Pfam" id="PF25597">
    <property type="entry name" value="SH3_retrovirus"/>
    <property type="match status" value="1"/>
</dbReference>
<proteinExistence type="predicted"/>
<name>A0A6D2J3J3_9BRAS</name>
<evidence type="ECO:0000256" key="1">
    <source>
        <dbReference type="ARBA" id="ARBA00022723"/>
    </source>
</evidence>
<dbReference type="InterPro" id="IPR039537">
    <property type="entry name" value="Retrotran_Ty1/copia-like"/>
</dbReference>
<dbReference type="Gene3D" id="3.30.420.10">
    <property type="entry name" value="Ribonuclease H-like superfamily/Ribonuclease H"/>
    <property type="match status" value="1"/>
</dbReference>
<sequence>MGKSHRLPFCSSDSRVLHPLDKIHCDLWGPSLVVSSMGFKYYAVFVDDYSRYSWFYPLKNKSEFCSVFIAFQKLVENQFESKIKVFQSDGGGEFISNKFKSHLVSCGIRHLSCPYTPQQNGIAERKHRHFVELGLSMLFHSEVPLIYWVEAFAAASFIGNMLPSSALNNVSPHECLFKTKPDYSSLRVFGAACYPHLRPLAHNKFDPRSLQCVFLGYSSQYKGYRCLYPPTGRGYVSRHVIFDEECFPFKQQYKSLQLEYDTTLLRAWQQARRESDKVVEDTRVVRVLSPPQQAQPPVVPVTPEAVDNTQFEETEIEEIQGNIHPMTTRAKAGIHKPNTRYALVALKMIPDIPKDIIEAMNHPGWNLAVFDEINTIYMLNTFTLVPYTEDMNVLGCRWVFTTKMKPEGELDKLKARLVAKGYDQEEGIDYLETYSPVVRTATIRMILDVATAKDWKLKQLDVSNAFLHGELKEPVFMTQPPGFVDPDKPNYVCKLTKALYGLKQAPRAWFDTFSLYLIEFGFVCSKSDPSLFTYRKDGKSLVLLLYVDDMLLTGSDEELVQQLLLSLNKRFFMKDLGPPKYFLGVEIKSYDGGIFLHQASYAKDILHIAAMTDCTPMPTPLPQDIDNLSSELFQEPTYFQSLAGKLQYLTITRPDIQFAVNFVCQRMHQPTVSDFKLLKGVLRYLKGTINFGIHIKKHQDMSLTAYCDSDYGGCKETRRSTTGFCTMMGSNLLSWSAKRQQTVSKSSTEYRALTSAAQEITWLSALLRDLGIVQTKSTLLRCDNLSAIYLNANPALHSRSKHFDTDWHYIREQVALGLIETKHIPARDQLADIFTKPLARASFIVLRDKLGVGEFDVASFPTTSLRGDISERSPISLGPCEKKPTTITQKKTKAKVVSAVKGKEPLSLCNKYGPLESINHG</sequence>
<reference evidence="4" key="1">
    <citation type="submission" date="2020-01" db="EMBL/GenBank/DDBJ databases">
        <authorList>
            <person name="Mishra B."/>
        </authorList>
    </citation>
    <scope>NUCLEOTIDE SEQUENCE [LARGE SCALE GENOMIC DNA]</scope>
</reference>
<dbReference type="GO" id="GO:0046872">
    <property type="term" value="F:metal ion binding"/>
    <property type="evidence" value="ECO:0007669"/>
    <property type="project" value="UniProtKB-KW"/>
</dbReference>
<dbReference type="Proteomes" id="UP000467841">
    <property type="component" value="Unassembled WGS sequence"/>
</dbReference>
<dbReference type="GO" id="GO:0015074">
    <property type="term" value="P:DNA integration"/>
    <property type="evidence" value="ECO:0007669"/>
    <property type="project" value="InterPro"/>
</dbReference>
<dbReference type="GO" id="GO:0016787">
    <property type="term" value="F:hydrolase activity"/>
    <property type="evidence" value="ECO:0007669"/>
    <property type="project" value="UniProtKB-KW"/>
</dbReference>